<sequence>MIEHTLRDGRKIPAVGFGTYPLKNVEAEVHVSEAILNGWRLIDTAVNYENEIGVGRGIKFSGADRSNLFVQTKVPGRHHGYETTKASLQESLERLGLDYVDMYLIHWPNPMNNKFVDTWRAMIELRDAGLVKSIGVSNFLPEHIEALKDATGETPTVNQVEVQPAYQQEKLREYHQQNAIVTQAWSPLGRGKDVLDHDVIKDIARETGCTPAQVVLRWNVQSNILPIVKTANDKRQVENLQLFNWELTEEQMNRIKMLHTGISFSGFDPRTHQEM</sequence>
<comment type="similarity">
    <text evidence="1">Belongs to the aldo/keto reductase family.</text>
</comment>
<evidence type="ECO:0000256" key="6">
    <source>
        <dbReference type="PIRSR" id="PIRSR000097-3"/>
    </source>
</evidence>
<feature type="site" description="Lowers pKa of active site Tyr" evidence="6">
    <location>
        <position position="73"/>
    </location>
</feature>
<dbReference type="SUPFAM" id="SSF51430">
    <property type="entry name" value="NAD(P)-linked oxidoreductase"/>
    <property type="match status" value="1"/>
</dbReference>
<protein>
    <submittedName>
        <fullName evidence="8">Aldo/keto reductase</fullName>
    </submittedName>
</protein>
<dbReference type="KEGG" id="rter:IDM49_08305"/>
<feature type="binding site" evidence="5">
    <location>
        <position position="106"/>
    </location>
    <ligand>
        <name>substrate</name>
    </ligand>
</feature>
<proteinExistence type="inferred from homology"/>
<gene>
    <name evidence="8" type="ORF">IDM49_08305</name>
</gene>
<dbReference type="PIRSF" id="PIRSF000097">
    <property type="entry name" value="AKR"/>
    <property type="match status" value="1"/>
</dbReference>
<dbReference type="RefSeq" id="WP_190724165.1">
    <property type="nucleotide sequence ID" value="NZ_CP061539.1"/>
</dbReference>
<evidence type="ECO:0000256" key="2">
    <source>
        <dbReference type="ARBA" id="ARBA00022857"/>
    </source>
</evidence>
<dbReference type="InterPro" id="IPR018170">
    <property type="entry name" value="Aldo/ket_reductase_CS"/>
</dbReference>
<evidence type="ECO:0000259" key="7">
    <source>
        <dbReference type="Pfam" id="PF00248"/>
    </source>
</evidence>
<dbReference type="PROSITE" id="PS00062">
    <property type="entry name" value="ALDOKETO_REDUCTASE_2"/>
    <property type="match status" value="1"/>
</dbReference>
<accession>A0A7H2BC45</accession>
<keyword evidence="3" id="KW-0560">Oxidoreductase</keyword>
<reference evidence="8 9" key="1">
    <citation type="submission" date="2020-09" db="EMBL/GenBank/DDBJ databases">
        <title>Investigation of environmental microbes.</title>
        <authorList>
            <person name="Ou Y."/>
            <person name="Kang Q."/>
        </authorList>
    </citation>
    <scope>NUCLEOTIDE SEQUENCE [LARGE SCALE GENOMIC DNA]</scope>
    <source>
        <strain evidence="8 9">KJZ-14</strain>
    </source>
</reference>
<dbReference type="GeneID" id="96624241"/>
<evidence type="ECO:0000256" key="3">
    <source>
        <dbReference type="ARBA" id="ARBA00023002"/>
    </source>
</evidence>
<dbReference type="GO" id="GO:0016616">
    <property type="term" value="F:oxidoreductase activity, acting on the CH-OH group of donors, NAD or NADP as acceptor"/>
    <property type="evidence" value="ECO:0007669"/>
    <property type="project" value="UniProtKB-ARBA"/>
</dbReference>
<dbReference type="CDD" id="cd19132">
    <property type="entry name" value="AKR_AKR5D1_E1"/>
    <property type="match status" value="1"/>
</dbReference>
<feature type="domain" description="NADP-dependent oxidoreductase" evidence="7">
    <location>
        <begin position="16"/>
        <end position="256"/>
    </location>
</feature>
<dbReference type="PANTHER" id="PTHR43827:SF3">
    <property type="entry name" value="NADP-DEPENDENT OXIDOREDUCTASE DOMAIN-CONTAINING PROTEIN"/>
    <property type="match status" value="1"/>
</dbReference>
<evidence type="ECO:0000256" key="1">
    <source>
        <dbReference type="ARBA" id="ARBA00007905"/>
    </source>
</evidence>
<name>A0A7H2BC45_9MICC</name>
<dbReference type="Gene3D" id="3.20.20.100">
    <property type="entry name" value="NADP-dependent oxidoreductase domain"/>
    <property type="match status" value="1"/>
</dbReference>
<dbReference type="PANTHER" id="PTHR43827">
    <property type="entry name" value="2,5-DIKETO-D-GLUCONIC ACID REDUCTASE"/>
    <property type="match status" value="1"/>
</dbReference>
<evidence type="ECO:0000256" key="4">
    <source>
        <dbReference type="PIRSR" id="PIRSR000097-1"/>
    </source>
</evidence>
<dbReference type="InterPro" id="IPR036812">
    <property type="entry name" value="NAD(P)_OxRdtase_dom_sf"/>
</dbReference>
<evidence type="ECO:0000313" key="9">
    <source>
        <dbReference type="Proteomes" id="UP000516404"/>
    </source>
</evidence>
<feature type="active site" description="Proton donor" evidence="4">
    <location>
        <position position="48"/>
    </location>
</feature>
<dbReference type="InterPro" id="IPR020471">
    <property type="entry name" value="AKR"/>
</dbReference>
<evidence type="ECO:0000256" key="5">
    <source>
        <dbReference type="PIRSR" id="PIRSR000097-2"/>
    </source>
</evidence>
<evidence type="ECO:0000313" key="8">
    <source>
        <dbReference type="EMBL" id="QNV37241.1"/>
    </source>
</evidence>
<dbReference type="Pfam" id="PF00248">
    <property type="entry name" value="Aldo_ket_red"/>
    <property type="match status" value="1"/>
</dbReference>
<keyword evidence="9" id="KW-1185">Reference proteome</keyword>
<dbReference type="PROSITE" id="PS00063">
    <property type="entry name" value="ALDOKETO_REDUCTASE_3"/>
    <property type="match status" value="1"/>
</dbReference>
<dbReference type="FunFam" id="3.20.20.100:FF:000015">
    <property type="entry name" value="Oxidoreductase, aldo/keto reductase family"/>
    <property type="match status" value="1"/>
</dbReference>
<dbReference type="PRINTS" id="PR00069">
    <property type="entry name" value="ALDKETRDTASE"/>
</dbReference>
<keyword evidence="2" id="KW-0521">NADP</keyword>
<dbReference type="EMBL" id="CP061539">
    <property type="protein sequence ID" value="QNV37241.1"/>
    <property type="molecule type" value="Genomic_DNA"/>
</dbReference>
<dbReference type="InterPro" id="IPR023210">
    <property type="entry name" value="NADP_OxRdtase_dom"/>
</dbReference>
<dbReference type="Proteomes" id="UP000516404">
    <property type="component" value="Chromosome"/>
</dbReference>
<organism evidence="8 9">
    <name type="scientific">Rothia terrae</name>
    <dbReference type="NCBI Taxonomy" id="396015"/>
    <lineage>
        <taxon>Bacteria</taxon>
        <taxon>Bacillati</taxon>
        <taxon>Actinomycetota</taxon>
        <taxon>Actinomycetes</taxon>
        <taxon>Micrococcales</taxon>
        <taxon>Micrococcaceae</taxon>
        <taxon>Rothia</taxon>
    </lineage>
</organism>
<dbReference type="AlphaFoldDB" id="A0A7H2BC45"/>